<proteinExistence type="predicted"/>
<reference evidence="3 4" key="1">
    <citation type="submission" date="2024-09" db="EMBL/GenBank/DDBJ databases">
        <authorList>
            <person name="Sun Q."/>
            <person name="Mori K."/>
        </authorList>
    </citation>
    <scope>NUCLEOTIDE SEQUENCE [LARGE SCALE GENOMIC DNA]</scope>
    <source>
        <strain evidence="3 4">JCM 3028</strain>
    </source>
</reference>
<keyword evidence="2" id="KW-1133">Transmembrane helix</keyword>
<feature type="compositionally biased region" description="Pro residues" evidence="1">
    <location>
        <begin position="13"/>
        <end position="22"/>
    </location>
</feature>
<feature type="transmembrane region" description="Helical" evidence="2">
    <location>
        <begin position="42"/>
        <end position="61"/>
    </location>
</feature>
<feature type="non-terminal residue" evidence="3">
    <location>
        <position position="151"/>
    </location>
</feature>
<keyword evidence="2" id="KW-0812">Transmembrane</keyword>
<accession>A0ABV5TTN2</accession>
<feature type="region of interest" description="Disordered" evidence="1">
    <location>
        <begin position="1"/>
        <end position="33"/>
    </location>
</feature>
<protein>
    <submittedName>
        <fullName evidence="3">Phospholipid carrier-dependent glycosyltransferase</fullName>
    </submittedName>
</protein>
<keyword evidence="4" id="KW-1185">Reference proteome</keyword>
<dbReference type="Proteomes" id="UP001589610">
    <property type="component" value="Unassembled WGS sequence"/>
</dbReference>
<comment type="caution">
    <text evidence="3">The sequence shown here is derived from an EMBL/GenBank/DDBJ whole genome shotgun (WGS) entry which is preliminary data.</text>
</comment>
<gene>
    <name evidence="3" type="ORF">ACFFRH_44085</name>
</gene>
<evidence type="ECO:0000313" key="4">
    <source>
        <dbReference type="Proteomes" id="UP001589610"/>
    </source>
</evidence>
<organism evidence="3 4">
    <name type="scientific">Streptosporangium vulgare</name>
    <dbReference type="NCBI Taxonomy" id="46190"/>
    <lineage>
        <taxon>Bacteria</taxon>
        <taxon>Bacillati</taxon>
        <taxon>Actinomycetota</taxon>
        <taxon>Actinomycetes</taxon>
        <taxon>Streptosporangiales</taxon>
        <taxon>Streptosporangiaceae</taxon>
        <taxon>Streptosporangium</taxon>
    </lineage>
</organism>
<dbReference type="EMBL" id="JBHMBS010000094">
    <property type="protein sequence ID" value="MFB9682483.1"/>
    <property type="molecule type" value="Genomic_DNA"/>
</dbReference>
<keyword evidence="2" id="KW-0472">Membrane</keyword>
<name>A0ABV5TTN2_9ACTN</name>
<evidence type="ECO:0000256" key="2">
    <source>
        <dbReference type="SAM" id="Phobius"/>
    </source>
</evidence>
<evidence type="ECO:0000256" key="1">
    <source>
        <dbReference type="SAM" id="MobiDB-lite"/>
    </source>
</evidence>
<sequence length="151" mass="16355">MAVTDFTNQGPQQPEPQEPQPPGGTKGSARDRLVPPMPNGALWGWLGPLLVAAFGAILRFVDLGHPRAIMFDETYYAKDASALLTFGAEHNVVKDADKILMGGGTDIWQQCAPTELDKCASYVVHPPLGKWMIGVGEQIFGMTPFGWRFAG</sequence>
<evidence type="ECO:0000313" key="3">
    <source>
        <dbReference type="EMBL" id="MFB9682483.1"/>
    </source>
</evidence>